<evidence type="ECO:0000313" key="2">
    <source>
        <dbReference type="EMBL" id="KAJ7658589.1"/>
    </source>
</evidence>
<feature type="transmembrane region" description="Helical" evidence="1">
    <location>
        <begin position="137"/>
        <end position="156"/>
    </location>
</feature>
<keyword evidence="1" id="KW-0812">Transmembrane</keyword>
<protein>
    <submittedName>
        <fullName evidence="2">Uncharacterized protein</fullName>
    </submittedName>
</protein>
<dbReference type="AlphaFoldDB" id="A0AAD7CR28"/>
<sequence>MKARFFDASRSQEALNLRCSSECSAHDGGLKMTGPRSIYDVKAIPRPTTNGAEVLYPLLSYPPPLASLRMLGCRLQRTPRRCPPVTAEVPAIRQLSTPVEVHEHEREHRCVVDIREGKPAIDLAHYLRGKMRSVGEAYALLFPVSYTILLPTVAWYKSSLDSILSLPSFPPQRDAARVYVRLRLSYRTDPMCGGECLRSASAIGRQIWSGYGAVRGGGVTDTGDSQLHEMKLLKIDLPMASPHCSECGAAVPGFSTEDARDSSNITVPVAPGTLAQHQELMTTNEPPQEAELAFIRAVMSETDARLANVEKEISGLQYQL</sequence>
<reference evidence="2" key="1">
    <citation type="submission" date="2023-03" db="EMBL/GenBank/DDBJ databases">
        <title>Massive genome expansion in bonnet fungi (Mycena s.s.) driven by repeated elements and novel gene families across ecological guilds.</title>
        <authorList>
            <consortium name="Lawrence Berkeley National Laboratory"/>
            <person name="Harder C.B."/>
            <person name="Miyauchi S."/>
            <person name="Viragh M."/>
            <person name="Kuo A."/>
            <person name="Thoen E."/>
            <person name="Andreopoulos B."/>
            <person name="Lu D."/>
            <person name="Skrede I."/>
            <person name="Drula E."/>
            <person name="Henrissat B."/>
            <person name="Morin E."/>
            <person name="Kohler A."/>
            <person name="Barry K."/>
            <person name="LaButti K."/>
            <person name="Morin E."/>
            <person name="Salamov A."/>
            <person name="Lipzen A."/>
            <person name="Mereny Z."/>
            <person name="Hegedus B."/>
            <person name="Baldrian P."/>
            <person name="Stursova M."/>
            <person name="Weitz H."/>
            <person name="Taylor A."/>
            <person name="Grigoriev I.V."/>
            <person name="Nagy L.G."/>
            <person name="Martin F."/>
            <person name="Kauserud H."/>
        </authorList>
    </citation>
    <scope>NUCLEOTIDE SEQUENCE</scope>
    <source>
        <strain evidence="2">CBHHK067</strain>
    </source>
</reference>
<keyword evidence="1" id="KW-1133">Transmembrane helix</keyword>
<keyword evidence="3" id="KW-1185">Reference proteome</keyword>
<gene>
    <name evidence="2" type="ORF">B0H17DRAFT_1337663</name>
</gene>
<keyword evidence="1" id="KW-0472">Membrane</keyword>
<proteinExistence type="predicted"/>
<evidence type="ECO:0000313" key="3">
    <source>
        <dbReference type="Proteomes" id="UP001221757"/>
    </source>
</evidence>
<name>A0AAD7CR28_MYCRO</name>
<evidence type="ECO:0000256" key="1">
    <source>
        <dbReference type="SAM" id="Phobius"/>
    </source>
</evidence>
<dbReference type="Proteomes" id="UP001221757">
    <property type="component" value="Unassembled WGS sequence"/>
</dbReference>
<organism evidence="2 3">
    <name type="scientific">Mycena rosella</name>
    <name type="common">Pink bonnet</name>
    <name type="synonym">Agaricus rosellus</name>
    <dbReference type="NCBI Taxonomy" id="1033263"/>
    <lineage>
        <taxon>Eukaryota</taxon>
        <taxon>Fungi</taxon>
        <taxon>Dikarya</taxon>
        <taxon>Basidiomycota</taxon>
        <taxon>Agaricomycotina</taxon>
        <taxon>Agaricomycetes</taxon>
        <taxon>Agaricomycetidae</taxon>
        <taxon>Agaricales</taxon>
        <taxon>Marasmiineae</taxon>
        <taxon>Mycenaceae</taxon>
        <taxon>Mycena</taxon>
    </lineage>
</organism>
<accession>A0AAD7CR28</accession>
<comment type="caution">
    <text evidence="2">The sequence shown here is derived from an EMBL/GenBank/DDBJ whole genome shotgun (WGS) entry which is preliminary data.</text>
</comment>
<dbReference type="EMBL" id="JARKIE010000277">
    <property type="protein sequence ID" value="KAJ7658589.1"/>
    <property type="molecule type" value="Genomic_DNA"/>
</dbReference>